<reference evidence="3" key="1">
    <citation type="submission" date="2017-02" db="UniProtKB">
        <authorList>
            <consortium name="WormBaseParasite"/>
        </authorList>
    </citation>
    <scope>IDENTIFICATION</scope>
</reference>
<organism evidence="3">
    <name type="scientific">Anisakis simplex</name>
    <name type="common">Herring worm</name>
    <dbReference type="NCBI Taxonomy" id="6269"/>
    <lineage>
        <taxon>Eukaryota</taxon>
        <taxon>Metazoa</taxon>
        <taxon>Ecdysozoa</taxon>
        <taxon>Nematoda</taxon>
        <taxon>Chromadorea</taxon>
        <taxon>Rhabditida</taxon>
        <taxon>Spirurina</taxon>
        <taxon>Ascaridomorpha</taxon>
        <taxon>Ascaridoidea</taxon>
        <taxon>Anisakidae</taxon>
        <taxon>Anisakis</taxon>
        <taxon>Anisakis simplex complex</taxon>
    </lineage>
</organism>
<evidence type="ECO:0000313" key="1">
    <source>
        <dbReference type="EMBL" id="VDK54388.1"/>
    </source>
</evidence>
<proteinExistence type="predicted"/>
<dbReference type="EMBL" id="UYRR01032143">
    <property type="protein sequence ID" value="VDK54388.1"/>
    <property type="molecule type" value="Genomic_DNA"/>
</dbReference>
<evidence type="ECO:0000313" key="3">
    <source>
        <dbReference type="WBParaSite" id="ASIM_0001574201-mRNA-1"/>
    </source>
</evidence>
<evidence type="ECO:0000313" key="2">
    <source>
        <dbReference type="Proteomes" id="UP000267096"/>
    </source>
</evidence>
<dbReference type="WBParaSite" id="ASIM_0001574201-mRNA-1">
    <property type="protein sequence ID" value="ASIM_0001574201-mRNA-1"/>
    <property type="gene ID" value="ASIM_0001574201"/>
</dbReference>
<gene>
    <name evidence="1" type="ORF">ASIM_LOCUS15149</name>
</gene>
<protein>
    <submittedName>
        <fullName evidence="1 3">Uncharacterized protein</fullName>
    </submittedName>
</protein>
<name>A0A0M3K451_ANISI</name>
<reference evidence="1 2" key="2">
    <citation type="submission" date="2018-11" db="EMBL/GenBank/DDBJ databases">
        <authorList>
            <consortium name="Pathogen Informatics"/>
        </authorList>
    </citation>
    <scope>NUCLEOTIDE SEQUENCE [LARGE SCALE GENOMIC DNA]</scope>
</reference>
<sequence length="66" mass="7800">MRTVHRKRRRILKMITIIIMSNKFKFSAARTLMTAHEIHVYPCISLNQMAQANQLKDLLNQRAYAN</sequence>
<accession>A0A0M3K451</accession>
<dbReference type="AlphaFoldDB" id="A0A0M3K451"/>
<dbReference type="Proteomes" id="UP000267096">
    <property type="component" value="Unassembled WGS sequence"/>
</dbReference>
<keyword evidence="2" id="KW-1185">Reference proteome</keyword>